<name>A0A562V2P3_9ACTN</name>
<evidence type="ECO:0000259" key="2">
    <source>
        <dbReference type="Pfam" id="PF04149"/>
    </source>
</evidence>
<evidence type="ECO:0000313" key="4">
    <source>
        <dbReference type="Proteomes" id="UP000321617"/>
    </source>
</evidence>
<gene>
    <name evidence="3" type="ORF">LX16_2907</name>
</gene>
<dbReference type="InterPro" id="IPR007278">
    <property type="entry name" value="DUF397"/>
</dbReference>
<dbReference type="Proteomes" id="UP000321617">
    <property type="component" value="Unassembled WGS sequence"/>
</dbReference>
<feature type="domain" description="DUF397" evidence="2">
    <location>
        <begin position="8"/>
        <end position="60"/>
    </location>
</feature>
<protein>
    <submittedName>
        <fullName evidence="3">Uncharacterized protein DUF397</fullName>
    </submittedName>
</protein>
<evidence type="ECO:0000256" key="1">
    <source>
        <dbReference type="SAM" id="MobiDB-lite"/>
    </source>
</evidence>
<proteinExistence type="predicted"/>
<organism evidence="3 4">
    <name type="scientific">Stackebrandtia albiflava</name>
    <dbReference type="NCBI Taxonomy" id="406432"/>
    <lineage>
        <taxon>Bacteria</taxon>
        <taxon>Bacillati</taxon>
        <taxon>Actinomycetota</taxon>
        <taxon>Actinomycetes</taxon>
        <taxon>Glycomycetales</taxon>
        <taxon>Glycomycetaceae</taxon>
        <taxon>Stackebrandtia</taxon>
    </lineage>
</organism>
<accession>A0A562V2P3</accession>
<reference evidence="3 4" key="1">
    <citation type="journal article" date="2013" name="Stand. Genomic Sci.">
        <title>Genomic Encyclopedia of Type Strains, Phase I: The one thousand microbial genomes (KMG-I) project.</title>
        <authorList>
            <person name="Kyrpides N.C."/>
            <person name="Woyke T."/>
            <person name="Eisen J.A."/>
            <person name="Garrity G."/>
            <person name="Lilburn T.G."/>
            <person name="Beck B.J."/>
            <person name="Whitman W.B."/>
            <person name="Hugenholtz P."/>
            <person name="Klenk H.P."/>
        </authorList>
    </citation>
    <scope>NUCLEOTIDE SEQUENCE [LARGE SCALE GENOMIC DNA]</scope>
    <source>
        <strain evidence="3 4">DSM 45044</strain>
    </source>
</reference>
<keyword evidence="4" id="KW-1185">Reference proteome</keyword>
<feature type="region of interest" description="Disordered" evidence="1">
    <location>
        <begin position="1"/>
        <end position="48"/>
    </location>
</feature>
<dbReference type="RefSeq" id="WP_158645602.1">
    <property type="nucleotide sequence ID" value="NZ_BAABIJ010000002.1"/>
</dbReference>
<comment type="caution">
    <text evidence="3">The sequence shown here is derived from an EMBL/GenBank/DDBJ whole genome shotgun (WGS) entry which is preliminary data.</text>
</comment>
<sequence>MTKAIGPWRKSSRSGGNQSNGCVEARLHGTHPQLSDSRHAGTRPILDLDPTDYHALLTTVQRTGDGT</sequence>
<dbReference type="AlphaFoldDB" id="A0A562V2P3"/>
<evidence type="ECO:0000313" key="3">
    <source>
        <dbReference type="EMBL" id="TWJ12154.1"/>
    </source>
</evidence>
<dbReference type="OrthoDB" id="4327125at2"/>
<dbReference type="Pfam" id="PF04149">
    <property type="entry name" value="DUF397"/>
    <property type="match status" value="1"/>
</dbReference>
<dbReference type="EMBL" id="VLLL01000006">
    <property type="protein sequence ID" value="TWJ12154.1"/>
    <property type="molecule type" value="Genomic_DNA"/>
</dbReference>